<dbReference type="RefSeq" id="WP_252766972.1">
    <property type="nucleotide sequence ID" value="NZ_CP097119.1"/>
</dbReference>
<evidence type="ECO:0000313" key="3">
    <source>
        <dbReference type="EMBL" id="USS89422.1"/>
    </source>
</evidence>
<organism evidence="3 4">
    <name type="scientific">Fructilactobacillus cliffordii</name>
    <dbReference type="NCBI Taxonomy" id="2940299"/>
    <lineage>
        <taxon>Bacteria</taxon>
        <taxon>Bacillati</taxon>
        <taxon>Bacillota</taxon>
        <taxon>Bacilli</taxon>
        <taxon>Lactobacillales</taxon>
        <taxon>Lactobacillaceae</taxon>
        <taxon>Fructilactobacillus</taxon>
    </lineage>
</organism>
<evidence type="ECO:0000256" key="1">
    <source>
        <dbReference type="ARBA" id="ARBA00007689"/>
    </source>
</evidence>
<dbReference type="InterPro" id="IPR005545">
    <property type="entry name" value="YCII"/>
</dbReference>
<dbReference type="AlphaFoldDB" id="A0A9Q9E350"/>
<feature type="domain" description="YCII-related" evidence="2">
    <location>
        <begin position="1"/>
        <end position="81"/>
    </location>
</feature>
<evidence type="ECO:0000313" key="4">
    <source>
        <dbReference type="Proteomes" id="UP001055911"/>
    </source>
</evidence>
<name>A0A9Q9E350_9LACO</name>
<accession>A0A9Q9E350</accession>
<dbReference type="Gene3D" id="3.30.70.1060">
    <property type="entry name" value="Dimeric alpha+beta barrel"/>
    <property type="match status" value="1"/>
</dbReference>
<dbReference type="Pfam" id="PF03795">
    <property type="entry name" value="YCII"/>
    <property type="match status" value="1"/>
</dbReference>
<dbReference type="SUPFAM" id="SSF54909">
    <property type="entry name" value="Dimeric alpha+beta barrel"/>
    <property type="match status" value="1"/>
</dbReference>
<dbReference type="InterPro" id="IPR011008">
    <property type="entry name" value="Dimeric_a/b-barrel"/>
</dbReference>
<sequence>MFLIELNYQKPLEEVNRYLPAHNDYLEHNYSAGNFLMSGRKEPRNGGVIIANVASQLELEAIYHQDPFYQQQIANYRIIQFYPTKAQPELQKWLEN</sequence>
<dbReference type="EMBL" id="CP097119">
    <property type="protein sequence ID" value="USS89422.1"/>
    <property type="molecule type" value="Genomic_DNA"/>
</dbReference>
<reference evidence="3" key="1">
    <citation type="submission" date="2022-05" db="EMBL/GenBank/DDBJ databases">
        <authorList>
            <person name="Oliphant S.A."/>
            <person name="Watson-Haigh N.S."/>
            <person name="Sumby K.M."/>
            <person name="Gardner J.M."/>
            <person name="Jiranek V."/>
        </authorList>
    </citation>
    <scope>NUCLEOTIDE SEQUENCE</scope>
    <source>
        <strain evidence="3">KI4_B1</strain>
    </source>
</reference>
<comment type="similarity">
    <text evidence="1">Belongs to the YciI family.</text>
</comment>
<evidence type="ECO:0000259" key="2">
    <source>
        <dbReference type="Pfam" id="PF03795"/>
    </source>
</evidence>
<gene>
    <name evidence="3" type="ORF">M3M40_01035</name>
</gene>
<proteinExistence type="inferred from homology"/>
<keyword evidence="4" id="KW-1185">Reference proteome</keyword>
<dbReference type="Proteomes" id="UP001055911">
    <property type="component" value="Chromosome"/>
</dbReference>
<dbReference type="PANTHER" id="PTHR37828:SF1">
    <property type="entry name" value="YCII-RELATED DOMAIN-CONTAINING PROTEIN"/>
    <property type="match status" value="1"/>
</dbReference>
<protein>
    <submittedName>
        <fullName evidence="3">YciI family protein</fullName>
    </submittedName>
</protein>
<dbReference type="PANTHER" id="PTHR37828">
    <property type="entry name" value="GSR2449 PROTEIN"/>
    <property type="match status" value="1"/>
</dbReference>